<protein>
    <submittedName>
        <fullName evidence="7">Glycosyltransferase family 1 protein</fullName>
    </submittedName>
</protein>
<evidence type="ECO:0000313" key="22">
    <source>
        <dbReference type="Proteomes" id="UP000285897"/>
    </source>
</evidence>
<dbReference type="SUPFAM" id="SSF53756">
    <property type="entry name" value="UDP-Glycosyltransferase/glycogen phosphorylase"/>
    <property type="match status" value="1"/>
</dbReference>
<evidence type="ECO:0000313" key="19">
    <source>
        <dbReference type="Proteomes" id="UP000284267"/>
    </source>
</evidence>
<dbReference type="Proteomes" id="UP000283585">
    <property type="component" value="Unassembled WGS sequence"/>
</dbReference>
<dbReference type="EMBL" id="QSHL01000004">
    <property type="protein sequence ID" value="RHC07560.1"/>
    <property type="molecule type" value="Genomic_DNA"/>
</dbReference>
<evidence type="ECO:0000313" key="21">
    <source>
        <dbReference type="Proteomes" id="UP000285839"/>
    </source>
</evidence>
<dbReference type="EMBL" id="QSUB01000001">
    <property type="protein sequence ID" value="RGN07842.1"/>
    <property type="molecule type" value="Genomic_DNA"/>
</dbReference>
<evidence type="ECO:0000313" key="16">
    <source>
        <dbReference type="Proteomes" id="UP000265828"/>
    </source>
</evidence>
<evidence type="ECO:0000313" key="15">
    <source>
        <dbReference type="Proteomes" id="UP000265808"/>
    </source>
</evidence>
<dbReference type="Gene3D" id="3.40.50.2000">
    <property type="entry name" value="Glycogen Phosphorylase B"/>
    <property type="match status" value="2"/>
</dbReference>
<dbReference type="EMBL" id="QSUZ01000021">
    <property type="protein sequence ID" value="RGN85938.1"/>
    <property type="molecule type" value="Genomic_DNA"/>
</dbReference>
<dbReference type="CDD" id="cd03801">
    <property type="entry name" value="GT4_PimA-like"/>
    <property type="match status" value="1"/>
</dbReference>
<evidence type="ECO:0000313" key="12">
    <source>
        <dbReference type="EMBL" id="RHL48884.1"/>
    </source>
</evidence>
<reference evidence="13 14" key="1">
    <citation type="submission" date="2018-08" db="EMBL/GenBank/DDBJ databases">
        <title>A genome reference for cultivated species of the human gut microbiota.</title>
        <authorList>
            <person name="Zou Y."/>
            <person name="Xue W."/>
            <person name="Luo G."/>
        </authorList>
    </citation>
    <scope>NUCLEOTIDE SEQUENCE [LARGE SCALE GENOMIC DNA]</scope>
    <source>
        <strain evidence="7 16">AF14-23</strain>
        <strain evidence="6 21">AF25-21</strain>
        <strain evidence="5 17">AF29-2BH</strain>
        <strain evidence="12 22">AF37-6AC</strain>
        <strain evidence="11 19">AF39-4</strain>
        <strain evidence="10 18">AM22-9LB</strain>
        <strain evidence="9 20">AM29-25AC</strain>
        <strain evidence="8 15">AM37-4AC</strain>
        <strain evidence="4 13">OM03-6</strain>
        <strain evidence="3 14">OM06-11AA</strain>
    </source>
</reference>
<evidence type="ECO:0000259" key="1">
    <source>
        <dbReference type="Pfam" id="PF00534"/>
    </source>
</evidence>
<comment type="caution">
    <text evidence="7">The sequence shown here is derived from an EMBL/GenBank/DDBJ whole genome shotgun (WGS) entry which is preliminary data.</text>
</comment>
<sequence>MKILYIAHEGHMGGATKSLLTLAELMKQKGHDVSVLVPLKNSEIEKALKERGINTITCFYSWWQVPKNEGRFLELAYRIAYKFNGIALQRVKRRLRNENIDVIHSNSSVIEIGMKLSKALNKPHVWHFREFGEDDMNIAYIKGRENSLKLVDESDSKIIYISEAMRQYYSKWINPEKGTVIYNGVSEEYYTEKCAKDYNKDGITKFLISGALQPGKGQDCAIRAAGILKKQGITNFKIYIAGRSIADYEKSLRRLCNKEDVEDVVEFVGFVSDMKTLRENCDVELVCSKKEAFGRVTIEAMLSSNPVIASNAGANPELVRDGENGFLYTYNVADDLAKNMEKFIGNVELLKKMGEKACNMAKNNFTAERNAANVEELYYEIVQKRGEK</sequence>
<dbReference type="Proteomes" id="UP000284220">
    <property type="component" value="Unassembled WGS sequence"/>
</dbReference>
<dbReference type="PANTHER" id="PTHR12526">
    <property type="entry name" value="GLYCOSYLTRANSFERASE"/>
    <property type="match status" value="1"/>
</dbReference>
<evidence type="ECO:0000313" key="8">
    <source>
        <dbReference type="EMBL" id="RHC07560.1"/>
    </source>
</evidence>
<evidence type="ECO:0000313" key="4">
    <source>
        <dbReference type="EMBL" id="RGN85938.1"/>
    </source>
</evidence>
<evidence type="ECO:0000313" key="5">
    <source>
        <dbReference type="EMBL" id="RGQ07749.1"/>
    </source>
</evidence>
<accession>A0A395X8T4</accession>
<dbReference type="Proteomes" id="UP000285839">
    <property type="component" value="Unassembled WGS sequence"/>
</dbReference>
<feature type="domain" description="Glycosyl transferase family 1" evidence="1">
    <location>
        <begin position="202"/>
        <end position="357"/>
    </location>
</feature>
<dbReference type="Proteomes" id="UP000261105">
    <property type="component" value="Unassembled WGS sequence"/>
</dbReference>
<dbReference type="RefSeq" id="WP_117593580.1">
    <property type="nucleotide sequence ID" value="NZ_CABJDZ010000004.1"/>
</dbReference>
<evidence type="ECO:0000259" key="2">
    <source>
        <dbReference type="Pfam" id="PF13439"/>
    </source>
</evidence>
<dbReference type="AlphaFoldDB" id="A0A395X8T4"/>
<evidence type="ECO:0000313" key="13">
    <source>
        <dbReference type="Proteomes" id="UP000261105"/>
    </source>
</evidence>
<dbReference type="Proteomes" id="UP000265828">
    <property type="component" value="Unassembled WGS sequence"/>
</dbReference>
<dbReference type="Proteomes" id="UP000285897">
    <property type="component" value="Unassembled WGS sequence"/>
</dbReference>
<evidence type="ECO:0000313" key="20">
    <source>
        <dbReference type="Proteomes" id="UP000284644"/>
    </source>
</evidence>
<evidence type="ECO:0000313" key="11">
    <source>
        <dbReference type="EMBL" id="RHK95100.1"/>
    </source>
</evidence>
<proteinExistence type="predicted"/>
<gene>
    <name evidence="12" type="ORF">DW021_06005</name>
    <name evidence="11" type="ORF">DW040_10195</name>
    <name evidence="10" type="ORF">DW272_09215</name>
    <name evidence="9" type="ORF">DW767_05205</name>
    <name evidence="8" type="ORF">DW859_07820</name>
    <name evidence="7" type="ORF">DWW07_06020</name>
    <name evidence="6" type="ORF">DWY46_05850</name>
    <name evidence="5" type="ORF">DWZ12_00670</name>
    <name evidence="4" type="ORF">DXB38_13295</name>
    <name evidence="3" type="ORF">DXB81_04950</name>
</gene>
<dbReference type="GO" id="GO:0016757">
    <property type="term" value="F:glycosyltransferase activity"/>
    <property type="evidence" value="ECO:0007669"/>
    <property type="project" value="InterPro"/>
</dbReference>
<dbReference type="InterPro" id="IPR028098">
    <property type="entry name" value="Glyco_trans_4-like_N"/>
</dbReference>
<dbReference type="EMBL" id="QRZI01000003">
    <property type="protein sequence ID" value="RGV65193.1"/>
    <property type="molecule type" value="Genomic_DNA"/>
</dbReference>
<dbReference type="EMBL" id="QRHZ01000004">
    <property type="protein sequence ID" value="RHG17222.1"/>
    <property type="molecule type" value="Genomic_DNA"/>
</dbReference>
<evidence type="ECO:0000313" key="7">
    <source>
        <dbReference type="EMBL" id="RGV65193.1"/>
    </source>
</evidence>
<dbReference type="Proteomes" id="UP000284267">
    <property type="component" value="Unassembled WGS sequence"/>
</dbReference>
<name>A0A395X8T4_9FIRM</name>
<dbReference type="EMBL" id="QROE01000004">
    <property type="protein sequence ID" value="RHK95100.1"/>
    <property type="molecule type" value="Genomic_DNA"/>
</dbReference>
<evidence type="ECO:0000313" key="3">
    <source>
        <dbReference type="EMBL" id="RGN07842.1"/>
    </source>
</evidence>
<dbReference type="EMBL" id="QROS01000003">
    <property type="protein sequence ID" value="RHL48884.1"/>
    <property type="molecule type" value="Genomic_DNA"/>
</dbReference>
<feature type="domain" description="Glycosyltransferase subfamily 4-like N-terminal" evidence="2">
    <location>
        <begin position="12"/>
        <end position="188"/>
    </location>
</feature>
<evidence type="ECO:0000313" key="6">
    <source>
        <dbReference type="EMBL" id="RGR49941.1"/>
    </source>
</evidence>
<dbReference type="Pfam" id="PF13439">
    <property type="entry name" value="Glyco_transf_4"/>
    <property type="match status" value="1"/>
</dbReference>
<dbReference type="PANTHER" id="PTHR12526:SF627">
    <property type="entry name" value="D-RHAMNOSYLTRANSFERASE WBPZ"/>
    <property type="match status" value="1"/>
</dbReference>
<dbReference type="Proteomes" id="UP000284644">
    <property type="component" value="Unassembled WGS sequence"/>
</dbReference>
<evidence type="ECO:0000313" key="10">
    <source>
        <dbReference type="EMBL" id="RHG17222.1"/>
    </source>
</evidence>
<dbReference type="Proteomes" id="UP000265808">
    <property type="component" value="Unassembled WGS sequence"/>
</dbReference>
<dbReference type="Proteomes" id="UP000261222">
    <property type="component" value="Unassembled WGS sequence"/>
</dbReference>
<evidence type="ECO:0000313" key="9">
    <source>
        <dbReference type="EMBL" id="RHE13928.1"/>
    </source>
</evidence>
<dbReference type="EMBL" id="QRSS01000001">
    <property type="protein sequence ID" value="RGQ07749.1"/>
    <property type="molecule type" value="Genomic_DNA"/>
</dbReference>
<dbReference type="Pfam" id="PF00534">
    <property type="entry name" value="Glycos_transf_1"/>
    <property type="match status" value="1"/>
</dbReference>
<dbReference type="EMBL" id="QSJW01000003">
    <property type="protein sequence ID" value="RHE13928.1"/>
    <property type="molecule type" value="Genomic_DNA"/>
</dbReference>
<evidence type="ECO:0000313" key="17">
    <source>
        <dbReference type="Proteomes" id="UP000283585"/>
    </source>
</evidence>
<dbReference type="EMBL" id="QRUH01000003">
    <property type="protein sequence ID" value="RGR49941.1"/>
    <property type="molecule type" value="Genomic_DNA"/>
</dbReference>
<dbReference type="InterPro" id="IPR001296">
    <property type="entry name" value="Glyco_trans_1"/>
</dbReference>
<evidence type="ECO:0000313" key="18">
    <source>
        <dbReference type="Proteomes" id="UP000284220"/>
    </source>
</evidence>
<evidence type="ECO:0000313" key="14">
    <source>
        <dbReference type="Proteomes" id="UP000261222"/>
    </source>
</evidence>
<organism evidence="7 16">
    <name type="scientific">Blautia obeum</name>
    <dbReference type="NCBI Taxonomy" id="40520"/>
    <lineage>
        <taxon>Bacteria</taxon>
        <taxon>Bacillati</taxon>
        <taxon>Bacillota</taxon>
        <taxon>Clostridia</taxon>
        <taxon>Lachnospirales</taxon>
        <taxon>Lachnospiraceae</taxon>
        <taxon>Blautia</taxon>
    </lineage>
</organism>
<keyword evidence="7" id="KW-0808">Transferase</keyword>